<dbReference type="Proteomes" id="UP000318825">
    <property type="component" value="Unassembled WGS sequence"/>
</dbReference>
<dbReference type="AlphaFoldDB" id="A0A4Y3WDJ9"/>
<reference evidence="1 2" key="1">
    <citation type="submission" date="2019-06" db="EMBL/GenBank/DDBJ databases">
        <title>Whole genome shotgun sequence of Nitrobacter winogradskyi NBRC 14297.</title>
        <authorList>
            <person name="Hosoyama A."/>
            <person name="Uohara A."/>
            <person name="Ohji S."/>
            <person name="Ichikawa N."/>
        </authorList>
    </citation>
    <scope>NUCLEOTIDE SEQUENCE [LARGE SCALE GENOMIC DNA]</scope>
    <source>
        <strain evidence="1 2">NBRC 14297</strain>
    </source>
</reference>
<protein>
    <submittedName>
        <fullName evidence="1">Uncharacterized protein</fullName>
    </submittedName>
</protein>
<dbReference type="EMBL" id="BJNF01000088">
    <property type="protein sequence ID" value="GEC17097.1"/>
    <property type="molecule type" value="Genomic_DNA"/>
</dbReference>
<organism evidence="1 2">
    <name type="scientific">Nitrobacter winogradskyi</name>
    <name type="common">Nitrobacter agilis</name>
    <dbReference type="NCBI Taxonomy" id="913"/>
    <lineage>
        <taxon>Bacteria</taxon>
        <taxon>Pseudomonadati</taxon>
        <taxon>Pseudomonadota</taxon>
        <taxon>Alphaproteobacteria</taxon>
        <taxon>Hyphomicrobiales</taxon>
        <taxon>Nitrobacteraceae</taxon>
        <taxon>Nitrobacter</taxon>
    </lineage>
</organism>
<evidence type="ECO:0000313" key="2">
    <source>
        <dbReference type="Proteomes" id="UP000318825"/>
    </source>
</evidence>
<gene>
    <name evidence="1" type="ORF">NWI01_29890</name>
</gene>
<proteinExistence type="predicted"/>
<accession>A0A4Y3WDJ9</accession>
<sequence length="90" mass="10207">MLQMDFSTHDGSADLISRYEKWATGSGASTLRWNADLHLSHCEKSSALRSKWHRPANTEEMRLEPVWGVVDTNLKSGVLEAFTKRTKFPS</sequence>
<comment type="caution">
    <text evidence="1">The sequence shown here is derived from an EMBL/GenBank/DDBJ whole genome shotgun (WGS) entry which is preliminary data.</text>
</comment>
<name>A0A4Y3WDJ9_NITWI</name>
<evidence type="ECO:0000313" key="1">
    <source>
        <dbReference type="EMBL" id="GEC17097.1"/>
    </source>
</evidence>